<dbReference type="EMBL" id="MT142088">
    <property type="protein sequence ID" value="QJA74300.1"/>
    <property type="molecule type" value="Genomic_DNA"/>
</dbReference>
<evidence type="ECO:0000313" key="2">
    <source>
        <dbReference type="EMBL" id="QJA90573.1"/>
    </source>
</evidence>
<sequence length="67" mass="7748">MPYRVWDLLSEEEHRALLKRFKGFRSPPELGTHTTWDIEMESPEEIERIMKQRPRGSLGALGPGAGR</sequence>
<gene>
    <name evidence="1" type="ORF">MM415A02063_0011</name>
    <name evidence="2" type="ORF">MM415B02351_0009</name>
</gene>
<dbReference type="AlphaFoldDB" id="A0A6M3L845"/>
<name>A0A6M3L845_9ZZZZ</name>
<accession>A0A6M3L845</accession>
<dbReference type="EMBL" id="MT142922">
    <property type="protein sequence ID" value="QJA90573.1"/>
    <property type="molecule type" value="Genomic_DNA"/>
</dbReference>
<reference evidence="2" key="1">
    <citation type="submission" date="2020-03" db="EMBL/GenBank/DDBJ databases">
        <title>The deep terrestrial virosphere.</title>
        <authorList>
            <person name="Holmfeldt K."/>
            <person name="Nilsson E."/>
            <person name="Simone D."/>
            <person name="Lopez-Fernandez M."/>
            <person name="Wu X."/>
            <person name="de Brujin I."/>
            <person name="Lundin D."/>
            <person name="Andersson A."/>
            <person name="Bertilsson S."/>
            <person name="Dopson M."/>
        </authorList>
    </citation>
    <scope>NUCLEOTIDE SEQUENCE</scope>
    <source>
        <strain evidence="1">MM415A02063</strain>
        <strain evidence="2">MM415B02351</strain>
    </source>
</reference>
<evidence type="ECO:0000313" key="1">
    <source>
        <dbReference type="EMBL" id="QJA74300.1"/>
    </source>
</evidence>
<proteinExistence type="predicted"/>
<protein>
    <submittedName>
        <fullName evidence="2">Uncharacterized protein</fullName>
    </submittedName>
</protein>
<organism evidence="2">
    <name type="scientific">viral metagenome</name>
    <dbReference type="NCBI Taxonomy" id="1070528"/>
    <lineage>
        <taxon>unclassified sequences</taxon>
        <taxon>metagenomes</taxon>
        <taxon>organismal metagenomes</taxon>
    </lineage>
</organism>